<name>A0A448ZGF0_9STRA</name>
<feature type="compositionally biased region" description="Low complexity" evidence="1">
    <location>
        <begin position="122"/>
        <end position="139"/>
    </location>
</feature>
<dbReference type="Proteomes" id="UP000291116">
    <property type="component" value="Unassembled WGS sequence"/>
</dbReference>
<evidence type="ECO:0000256" key="1">
    <source>
        <dbReference type="SAM" id="MobiDB-lite"/>
    </source>
</evidence>
<gene>
    <name evidence="2" type="ORF">PSNMU_V1.4_AUG-EV-PASAV3_0080810</name>
</gene>
<feature type="region of interest" description="Disordered" evidence="1">
    <location>
        <begin position="448"/>
        <end position="478"/>
    </location>
</feature>
<feature type="region of interest" description="Disordered" evidence="1">
    <location>
        <begin position="326"/>
        <end position="352"/>
    </location>
</feature>
<dbReference type="OrthoDB" id="53107at2759"/>
<sequence length="609" mass="65595">MPPGSRKRQQPICFRSLALPLANTEEEKPSKDGNGNGGPSSSSDEPSPHFLAALQLVAHVIEPLRKALVHYYVSHRGKDASASAGTKLEHRTLLAFGRLFRDLISPANAASSSAGSLASNGGLSVSSHSVSNNHPSGSGDPCSDDTPVPTDRFFPVLNACLEKMGLPRDPGDATEAVRVVLACLRACCGELPLNGRLWVALLDKAATGLVVDQSLVGRRRARGDADAGAGAGAGVLLQRTHKERCMLWCPHVLPIGDLSRIPPAKTTSGGGGEEEEKEAVPTLQQLLEADCAKRPLSTTARRYYDFDTKPYDFEVEIPAGLFSFGGGSGKNGSSRIETDTENDTKQKQPWKTTRSMRFSALTGYLFLGIDRVLPDPTTTTGGSNAHESRRLDRSELAVPPTLDLTRLSEGQSHPGPVLYDLVGGALCDEGDYVAVLKDHAAAAALAERQVASNKNSNNEKDNDPKNGEGSDSDDDEEDETWKLIEAEETIPMSELDVLEFLKGEGNDDDSEEEDDDSDSDDEGGPCGTLAVYRLRTEAVSSSSFSLQRHLPQNETVFDEMNRLLSDIVLSQVTGSLDSLSTDYYIEEEIYEEEIIEDTDDDDEAEGEDA</sequence>
<evidence type="ECO:0000313" key="3">
    <source>
        <dbReference type="Proteomes" id="UP000291116"/>
    </source>
</evidence>
<feature type="region of interest" description="Disordered" evidence="1">
    <location>
        <begin position="260"/>
        <end position="280"/>
    </location>
</feature>
<keyword evidence="3" id="KW-1185">Reference proteome</keyword>
<feature type="compositionally biased region" description="Basic and acidic residues" evidence="1">
    <location>
        <begin position="457"/>
        <end position="468"/>
    </location>
</feature>
<feature type="compositionally biased region" description="Basic and acidic residues" evidence="1">
    <location>
        <begin position="336"/>
        <end position="346"/>
    </location>
</feature>
<feature type="compositionally biased region" description="Basic and acidic residues" evidence="1">
    <location>
        <begin position="386"/>
        <end position="395"/>
    </location>
</feature>
<feature type="compositionally biased region" description="Polar residues" evidence="1">
    <location>
        <begin position="376"/>
        <end position="385"/>
    </location>
</feature>
<protein>
    <submittedName>
        <fullName evidence="2">Uncharacterized protein</fullName>
    </submittedName>
</protein>
<feature type="compositionally biased region" description="Acidic residues" evidence="1">
    <location>
        <begin position="506"/>
        <end position="523"/>
    </location>
</feature>
<evidence type="ECO:0000313" key="2">
    <source>
        <dbReference type="EMBL" id="VEU41115.1"/>
    </source>
</evidence>
<feature type="region of interest" description="Disordered" evidence="1">
    <location>
        <begin position="122"/>
        <end position="145"/>
    </location>
</feature>
<feature type="region of interest" description="Disordered" evidence="1">
    <location>
        <begin position="375"/>
        <end position="397"/>
    </location>
</feature>
<dbReference type="AlphaFoldDB" id="A0A448ZGF0"/>
<organism evidence="2 3">
    <name type="scientific">Pseudo-nitzschia multistriata</name>
    <dbReference type="NCBI Taxonomy" id="183589"/>
    <lineage>
        <taxon>Eukaryota</taxon>
        <taxon>Sar</taxon>
        <taxon>Stramenopiles</taxon>
        <taxon>Ochrophyta</taxon>
        <taxon>Bacillariophyta</taxon>
        <taxon>Bacillariophyceae</taxon>
        <taxon>Bacillariophycidae</taxon>
        <taxon>Bacillariales</taxon>
        <taxon>Bacillariaceae</taxon>
        <taxon>Pseudo-nitzschia</taxon>
    </lineage>
</organism>
<accession>A0A448ZGF0</accession>
<feature type="region of interest" description="Disordered" evidence="1">
    <location>
        <begin position="19"/>
        <end position="47"/>
    </location>
</feature>
<proteinExistence type="predicted"/>
<reference evidence="2 3" key="1">
    <citation type="submission" date="2019-01" db="EMBL/GenBank/DDBJ databases">
        <authorList>
            <person name="Ferrante I. M."/>
        </authorList>
    </citation>
    <scope>NUCLEOTIDE SEQUENCE [LARGE SCALE GENOMIC DNA]</scope>
    <source>
        <strain evidence="2 3">B856</strain>
    </source>
</reference>
<dbReference type="EMBL" id="CAACVS010000335">
    <property type="protein sequence ID" value="VEU41115.1"/>
    <property type="molecule type" value="Genomic_DNA"/>
</dbReference>
<feature type="region of interest" description="Disordered" evidence="1">
    <location>
        <begin position="504"/>
        <end position="526"/>
    </location>
</feature>